<dbReference type="Proteomes" id="UP001341840">
    <property type="component" value="Unassembled WGS sequence"/>
</dbReference>
<evidence type="ECO:0000256" key="1">
    <source>
        <dbReference type="SAM" id="MobiDB-lite"/>
    </source>
</evidence>
<reference evidence="2 3" key="1">
    <citation type="journal article" date="2023" name="Plants (Basel)">
        <title>Bridging the Gap: Combining Genomics and Transcriptomics Approaches to Understand Stylosanthes scabra, an Orphan Legume from the Brazilian Caatinga.</title>
        <authorList>
            <person name="Ferreira-Neto J.R.C."/>
            <person name="da Silva M.D."/>
            <person name="Binneck E."/>
            <person name="de Melo N.F."/>
            <person name="da Silva R.H."/>
            <person name="de Melo A.L.T.M."/>
            <person name="Pandolfi V."/>
            <person name="Bustamante F.O."/>
            <person name="Brasileiro-Vidal A.C."/>
            <person name="Benko-Iseppon A.M."/>
        </authorList>
    </citation>
    <scope>NUCLEOTIDE SEQUENCE [LARGE SCALE GENOMIC DNA]</scope>
    <source>
        <tissue evidence="2">Leaves</tissue>
    </source>
</reference>
<accession>A0ABU6Y989</accession>
<evidence type="ECO:0000313" key="2">
    <source>
        <dbReference type="EMBL" id="MED6206506.1"/>
    </source>
</evidence>
<dbReference type="EMBL" id="JASCZI010241761">
    <property type="protein sequence ID" value="MED6206506.1"/>
    <property type="molecule type" value="Genomic_DNA"/>
</dbReference>
<organism evidence="2 3">
    <name type="scientific">Stylosanthes scabra</name>
    <dbReference type="NCBI Taxonomy" id="79078"/>
    <lineage>
        <taxon>Eukaryota</taxon>
        <taxon>Viridiplantae</taxon>
        <taxon>Streptophyta</taxon>
        <taxon>Embryophyta</taxon>
        <taxon>Tracheophyta</taxon>
        <taxon>Spermatophyta</taxon>
        <taxon>Magnoliopsida</taxon>
        <taxon>eudicotyledons</taxon>
        <taxon>Gunneridae</taxon>
        <taxon>Pentapetalae</taxon>
        <taxon>rosids</taxon>
        <taxon>fabids</taxon>
        <taxon>Fabales</taxon>
        <taxon>Fabaceae</taxon>
        <taxon>Papilionoideae</taxon>
        <taxon>50 kb inversion clade</taxon>
        <taxon>dalbergioids sensu lato</taxon>
        <taxon>Dalbergieae</taxon>
        <taxon>Pterocarpus clade</taxon>
        <taxon>Stylosanthes</taxon>
    </lineage>
</organism>
<keyword evidence="3" id="KW-1185">Reference proteome</keyword>
<gene>
    <name evidence="2" type="ORF">PIB30_027448</name>
</gene>
<comment type="caution">
    <text evidence="2">The sequence shown here is derived from an EMBL/GenBank/DDBJ whole genome shotgun (WGS) entry which is preliminary data.</text>
</comment>
<feature type="compositionally biased region" description="Acidic residues" evidence="1">
    <location>
        <begin position="12"/>
        <end position="22"/>
    </location>
</feature>
<evidence type="ECO:0000313" key="3">
    <source>
        <dbReference type="Proteomes" id="UP001341840"/>
    </source>
</evidence>
<proteinExistence type="predicted"/>
<sequence length="112" mass="13036">MVKGSDFVYEPYSEDEEEDDSNEDSRFEYSDDEGEVRGSEGWKERRRIARRKVVIDEDGHPNLIMNRAERKEVEQALAAYPNYQTSRKEDWICSDKEEAGNNVGQGGVLQHY</sequence>
<feature type="compositionally biased region" description="Basic and acidic residues" evidence="1">
    <location>
        <begin position="23"/>
        <end position="43"/>
    </location>
</feature>
<feature type="region of interest" description="Disordered" evidence="1">
    <location>
        <begin position="1"/>
        <end position="44"/>
    </location>
</feature>
<protein>
    <submittedName>
        <fullName evidence="2">Uncharacterized protein</fullName>
    </submittedName>
</protein>
<name>A0ABU6Y989_9FABA</name>